<feature type="transmembrane region" description="Helical" evidence="1">
    <location>
        <begin position="18"/>
        <end position="39"/>
    </location>
</feature>
<dbReference type="PIRSF" id="PIRSF007542">
    <property type="entry name" value="UCP007542"/>
    <property type="match status" value="1"/>
</dbReference>
<sequence>MASPEQVRDPDGAGVARFLAPLQGGGVVLGAILFSLSLTPSLVPREPMVQGLLGGLVFSVGYATWFGLVTLFRWLGVRPLPADARRIVMRVCLGLTGLGTAICLWRSADWQDSVRAAWGLPPTDTGAPLIVLALAAAIFVVLLFFGRSFQLLASDGSRRGRRFLPPRVANLLGGLAALAIFWAVVDGVGMRYALRAIDNASQLADAIVAPDLARPGDPLKSGSAASLVGWEDLGRWGRDFVSSGPEAAEIGAFWNAPAKEPIRVYVGLNAAETPEARARLAFDELLRVGGFERRTLVIAMPTGSGWLDPGAMDSLDYITRGDVATVSVQYSYLSSPVSVIVDPEHGLAEAQALFDLVYRHWTGLPADARPGLYLHGLSLGAFLSQETVPLLDVLGDPFQGAMWTGSPFLSGFWNMVVTRRQPDSPAWQPRFGNGSLIRTANQDARFARFDADWGPMRLVFLQYGSDPIVFFDWSLAWRAPDWLTGPRAPDVSPKMRWVPVVTLLQVGVDMAVALGTLGHGHDYVARHYIPAWAATLAPEGWDAATEARLVEHLRDLVPR</sequence>
<dbReference type="Pfam" id="PF15420">
    <property type="entry name" value="Abhydrolase_9_N"/>
    <property type="match status" value="1"/>
</dbReference>
<evidence type="ECO:0008006" key="6">
    <source>
        <dbReference type="Google" id="ProtNLM"/>
    </source>
</evidence>
<evidence type="ECO:0000259" key="2">
    <source>
        <dbReference type="Pfam" id="PF10081"/>
    </source>
</evidence>
<keyword evidence="1" id="KW-0472">Membrane</keyword>
<comment type="caution">
    <text evidence="4">The sequence shown here is derived from an EMBL/GenBank/DDBJ whole genome shotgun (WGS) entry which is preliminary data.</text>
</comment>
<dbReference type="AlphaFoldDB" id="A0A849L869"/>
<protein>
    <recommendedName>
        <fullName evidence="6">Alpha/beta-hydrolase family protein</fullName>
    </recommendedName>
</protein>
<feature type="domain" description="Alpha/beta-hydrolase N-terminal" evidence="3">
    <location>
        <begin position="38"/>
        <end position="245"/>
    </location>
</feature>
<gene>
    <name evidence="4" type="ORF">HMH01_17460</name>
</gene>
<evidence type="ECO:0000313" key="4">
    <source>
        <dbReference type="EMBL" id="NNU82227.1"/>
    </source>
</evidence>
<evidence type="ECO:0000256" key="1">
    <source>
        <dbReference type="SAM" id="Phobius"/>
    </source>
</evidence>
<dbReference type="InterPro" id="IPR027787">
    <property type="entry name" value="Alpha/beta-hydrolase_catalytic"/>
</dbReference>
<dbReference type="InterPro" id="IPR012037">
    <property type="entry name" value="Alpha/beta-hydrolase_fam"/>
</dbReference>
<organism evidence="4 5">
    <name type="scientific">Halovulum dunhuangense</name>
    <dbReference type="NCBI Taxonomy" id="1505036"/>
    <lineage>
        <taxon>Bacteria</taxon>
        <taxon>Pseudomonadati</taxon>
        <taxon>Pseudomonadota</taxon>
        <taxon>Alphaproteobacteria</taxon>
        <taxon>Rhodobacterales</taxon>
        <taxon>Paracoccaceae</taxon>
        <taxon>Halovulum</taxon>
    </lineage>
</organism>
<feature type="transmembrane region" description="Helical" evidence="1">
    <location>
        <begin position="127"/>
        <end position="146"/>
    </location>
</feature>
<keyword evidence="1" id="KW-1133">Transmembrane helix</keyword>
<feature type="transmembrane region" description="Helical" evidence="1">
    <location>
        <begin position="167"/>
        <end position="185"/>
    </location>
</feature>
<dbReference type="InterPro" id="IPR027788">
    <property type="entry name" value="Alpha/beta-hydrolase_N_dom"/>
</dbReference>
<feature type="transmembrane region" description="Helical" evidence="1">
    <location>
        <begin position="51"/>
        <end position="75"/>
    </location>
</feature>
<dbReference type="Pfam" id="PF10081">
    <property type="entry name" value="Abhydrolase_9"/>
    <property type="match status" value="1"/>
</dbReference>
<feature type="transmembrane region" description="Helical" evidence="1">
    <location>
        <begin position="87"/>
        <end position="107"/>
    </location>
</feature>
<reference evidence="4 5" key="1">
    <citation type="submission" date="2020-05" db="EMBL/GenBank/DDBJ databases">
        <title>Gimesia benthica sp. nov., a novel planctomycete isolated from a deep-sea water sample of the Northwest Indian Ocean.</title>
        <authorList>
            <person name="Wang J."/>
            <person name="Ruan C."/>
            <person name="Song L."/>
            <person name="Zhu Y."/>
            <person name="Li A."/>
            <person name="Zheng X."/>
            <person name="Wang L."/>
            <person name="Lu Z."/>
            <person name="Huang Y."/>
            <person name="Du W."/>
            <person name="Zhou Y."/>
            <person name="Huang L."/>
            <person name="Dai X."/>
        </authorList>
    </citation>
    <scope>NUCLEOTIDE SEQUENCE [LARGE SCALE GENOMIC DNA]</scope>
    <source>
        <strain evidence="4 5">YYQ-30</strain>
    </source>
</reference>
<dbReference type="RefSeq" id="WP_171327091.1">
    <property type="nucleotide sequence ID" value="NZ_JABFBC010000009.1"/>
</dbReference>
<name>A0A849L869_9RHOB</name>
<keyword evidence="5" id="KW-1185">Reference proteome</keyword>
<evidence type="ECO:0000259" key="3">
    <source>
        <dbReference type="Pfam" id="PF15420"/>
    </source>
</evidence>
<feature type="domain" description="Alpha/beta-hydrolase catalytic" evidence="2">
    <location>
        <begin position="262"/>
        <end position="549"/>
    </location>
</feature>
<keyword evidence="1" id="KW-0812">Transmembrane</keyword>
<evidence type="ECO:0000313" key="5">
    <source>
        <dbReference type="Proteomes" id="UP000572377"/>
    </source>
</evidence>
<accession>A0A849L869</accession>
<proteinExistence type="predicted"/>
<dbReference type="Proteomes" id="UP000572377">
    <property type="component" value="Unassembled WGS sequence"/>
</dbReference>
<dbReference type="EMBL" id="JABFBC010000009">
    <property type="protein sequence ID" value="NNU82227.1"/>
    <property type="molecule type" value="Genomic_DNA"/>
</dbReference>